<evidence type="ECO:0000256" key="2">
    <source>
        <dbReference type="ARBA" id="ARBA00023315"/>
    </source>
</evidence>
<dbReference type="GO" id="GO:0016747">
    <property type="term" value="F:acyltransferase activity, transferring groups other than amino-acyl groups"/>
    <property type="evidence" value="ECO:0007669"/>
    <property type="project" value="InterPro"/>
</dbReference>
<dbReference type="AlphaFoldDB" id="A0AA37UHY7"/>
<sequence>MTSTAAGDGAEATTIIRAARGSDGDAVFALLAQLGAETAADRAEFDHGFSACLRSPDPTFLRILEHEGVVRGYALTSIVPLLSANGTSAQVQEIVIDTALRGSGLGRLLLEAVEAECRDRGVRQVTVASRRSAGFYEQQGWVRSADFLRLEL</sequence>
<evidence type="ECO:0000313" key="5">
    <source>
        <dbReference type="Proteomes" id="UP001157160"/>
    </source>
</evidence>
<keyword evidence="2" id="KW-0012">Acyltransferase</keyword>
<dbReference type="CDD" id="cd04301">
    <property type="entry name" value="NAT_SF"/>
    <property type="match status" value="1"/>
</dbReference>
<proteinExistence type="predicted"/>
<gene>
    <name evidence="4" type="ORF">GCM10025874_05880</name>
</gene>
<dbReference type="PROSITE" id="PS51186">
    <property type="entry name" value="GNAT"/>
    <property type="match status" value="1"/>
</dbReference>
<dbReference type="RefSeq" id="WP_284229855.1">
    <property type="nucleotide sequence ID" value="NZ_BSUL01000001.1"/>
</dbReference>
<keyword evidence="1" id="KW-0808">Transferase</keyword>
<dbReference type="PANTHER" id="PTHR43877:SF2">
    <property type="entry name" value="AMINOALKYLPHOSPHONATE N-ACETYLTRANSFERASE-RELATED"/>
    <property type="match status" value="1"/>
</dbReference>
<accession>A0AA37UHY7</accession>
<protein>
    <recommendedName>
        <fullName evidence="3">N-acetyltransferase domain-containing protein</fullName>
    </recommendedName>
</protein>
<dbReference type="Proteomes" id="UP001157160">
    <property type="component" value="Unassembled WGS sequence"/>
</dbReference>
<comment type="caution">
    <text evidence="4">The sequence shown here is derived from an EMBL/GenBank/DDBJ whole genome shotgun (WGS) entry which is preliminary data.</text>
</comment>
<dbReference type="SUPFAM" id="SSF55729">
    <property type="entry name" value="Acyl-CoA N-acyltransferases (Nat)"/>
    <property type="match status" value="1"/>
</dbReference>
<organism evidence="4 5">
    <name type="scientific">Arenivirga flava</name>
    <dbReference type="NCBI Taxonomy" id="1930060"/>
    <lineage>
        <taxon>Bacteria</taxon>
        <taxon>Bacillati</taxon>
        <taxon>Actinomycetota</taxon>
        <taxon>Actinomycetes</taxon>
        <taxon>Micrococcales</taxon>
        <taxon>Microbacteriaceae</taxon>
        <taxon>Arenivirga</taxon>
    </lineage>
</organism>
<dbReference type="EMBL" id="BSUL01000001">
    <property type="protein sequence ID" value="GMA27335.1"/>
    <property type="molecule type" value="Genomic_DNA"/>
</dbReference>
<dbReference type="InterPro" id="IPR000182">
    <property type="entry name" value="GNAT_dom"/>
</dbReference>
<keyword evidence="5" id="KW-1185">Reference proteome</keyword>
<feature type="domain" description="N-acetyltransferase" evidence="3">
    <location>
        <begin position="14"/>
        <end position="152"/>
    </location>
</feature>
<evidence type="ECO:0000313" key="4">
    <source>
        <dbReference type="EMBL" id="GMA27335.1"/>
    </source>
</evidence>
<name>A0AA37UHY7_9MICO</name>
<evidence type="ECO:0000256" key="1">
    <source>
        <dbReference type="ARBA" id="ARBA00022679"/>
    </source>
</evidence>
<dbReference type="Gene3D" id="3.40.630.30">
    <property type="match status" value="1"/>
</dbReference>
<dbReference type="InterPro" id="IPR016181">
    <property type="entry name" value="Acyl_CoA_acyltransferase"/>
</dbReference>
<dbReference type="PANTHER" id="PTHR43877">
    <property type="entry name" value="AMINOALKYLPHOSPHONATE N-ACETYLTRANSFERASE-RELATED-RELATED"/>
    <property type="match status" value="1"/>
</dbReference>
<reference evidence="4 5" key="1">
    <citation type="journal article" date="2014" name="Int. J. Syst. Evol. Microbiol.">
        <title>Complete genome sequence of Corynebacterium casei LMG S-19264T (=DSM 44701T), isolated from a smear-ripened cheese.</title>
        <authorList>
            <consortium name="US DOE Joint Genome Institute (JGI-PGF)"/>
            <person name="Walter F."/>
            <person name="Albersmeier A."/>
            <person name="Kalinowski J."/>
            <person name="Ruckert C."/>
        </authorList>
    </citation>
    <scope>NUCLEOTIDE SEQUENCE [LARGE SCALE GENOMIC DNA]</scope>
    <source>
        <strain evidence="4 5">NBRC 112289</strain>
    </source>
</reference>
<evidence type="ECO:0000259" key="3">
    <source>
        <dbReference type="PROSITE" id="PS51186"/>
    </source>
</evidence>
<dbReference type="InterPro" id="IPR050832">
    <property type="entry name" value="Bact_Acetyltransf"/>
</dbReference>
<dbReference type="Pfam" id="PF00583">
    <property type="entry name" value="Acetyltransf_1"/>
    <property type="match status" value="1"/>
</dbReference>